<keyword evidence="3" id="KW-0808">Transferase</keyword>
<proteinExistence type="inferred from homology"/>
<keyword evidence="5" id="KW-0133">Cell shape</keyword>
<dbReference type="GO" id="GO:0008955">
    <property type="term" value="F:peptidoglycan glycosyltransferase activity"/>
    <property type="evidence" value="ECO:0007669"/>
    <property type="project" value="UniProtKB-EC"/>
</dbReference>
<accession>A0A1H3Q359</accession>
<evidence type="ECO:0000256" key="8">
    <source>
        <dbReference type="ARBA" id="ARBA00023136"/>
    </source>
</evidence>
<evidence type="ECO:0000313" key="19">
    <source>
        <dbReference type="EMBL" id="SDZ07680.1"/>
    </source>
</evidence>
<evidence type="ECO:0000256" key="3">
    <source>
        <dbReference type="ARBA" id="ARBA00022679"/>
    </source>
</evidence>
<gene>
    <name evidence="19" type="ORF">SAMN05444365_105199</name>
</gene>
<dbReference type="EC" id="2.4.99.28" evidence="14"/>
<evidence type="ECO:0000256" key="17">
    <source>
        <dbReference type="SAM" id="MobiDB-lite"/>
    </source>
</evidence>
<evidence type="ECO:0000256" key="16">
    <source>
        <dbReference type="ARBA" id="ARBA00049966"/>
    </source>
</evidence>
<dbReference type="GO" id="GO:0009252">
    <property type="term" value="P:peptidoglycan biosynthetic process"/>
    <property type="evidence" value="ECO:0007669"/>
    <property type="project" value="UniProtKB-KW"/>
</dbReference>
<keyword evidence="2" id="KW-0328">Glycosyltransferase</keyword>
<keyword evidence="6" id="KW-0573">Peptidoglycan synthesis</keyword>
<evidence type="ECO:0000256" key="12">
    <source>
        <dbReference type="ARBA" id="ARBA00041185"/>
    </source>
</evidence>
<keyword evidence="19" id="KW-0132">Cell division</keyword>
<keyword evidence="7 18" id="KW-1133">Transmembrane helix</keyword>
<evidence type="ECO:0000256" key="13">
    <source>
        <dbReference type="ARBA" id="ARBA00041418"/>
    </source>
</evidence>
<dbReference type="GO" id="GO:0032153">
    <property type="term" value="C:cell division site"/>
    <property type="evidence" value="ECO:0007669"/>
    <property type="project" value="TreeGrafter"/>
</dbReference>
<feature type="region of interest" description="Disordered" evidence="17">
    <location>
        <begin position="26"/>
        <end position="65"/>
    </location>
</feature>
<dbReference type="GO" id="GO:0015648">
    <property type="term" value="F:lipid-linked peptidoglycan transporter activity"/>
    <property type="evidence" value="ECO:0007669"/>
    <property type="project" value="TreeGrafter"/>
</dbReference>
<dbReference type="STRING" id="405436.SAMN05444365_105199"/>
<evidence type="ECO:0000256" key="15">
    <source>
        <dbReference type="ARBA" id="ARBA00049902"/>
    </source>
</evidence>
<protein>
    <recommendedName>
        <fullName evidence="12">Probable peptidoglycan glycosyltransferase FtsW</fullName>
        <ecNumber evidence="14">2.4.99.28</ecNumber>
    </recommendedName>
    <alternativeName>
        <fullName evidence="13">Cell division protein FtsW</fullName>
    </alternativeName>
    <alternativeName>
        <fullName evidence="10">Cell wall polymerase</fullName>
    </alternativeName>
    <alternativeName>
        <fullName evidence="9">Peptidoglycan polymerase</fullName>
    </alternativeName>
</protein>
<feature type="transmembrane region" description="Helical" evidence="18">
    <location>
        <begin position="456"/>
        <end position="473"/>
    </location>
</feature>
<dbReference type="GO" id="GO:0008360">
    <property type="term" value="P:regulation of cell shape"/>
    <property type="evidence" value="ECO:0007669"/>
    <property type="project" value="UniProtKB-KW"/>
</dbReference>
<comment type="function">
    <text evidence="16">Peptidoglycan polymerase that is essential for cell division.</text>
</comment>
<evidence type="ECO:0000256" key="6">
    <source>
        <dbReference type="ARBA" id="ARBA00022984"/>
    </source>
</evidence>
<comment type="subcellular location">
    <subcellularLocation>
        <location evidence="1">Membrane</location>
        <topology evidence="1">Multi-pass membrane protein</topology>
    </subcellularLocation>
</comment>
<evidence type="ECO:0000256" key="10">
    <source>
        <dbReference type="ARBA" id="ARBA00033270"/>
    </source>
</evidence>
<comment type="catalytic activity">
    <reaction evidence="15">
        <text>[GlcNAc-(1-&gt;4)-Mur2Ac(oyl-L-Ala-gamma-D-Glu-L-Lys-D-Ala-D-Ala)](n)-di-trans,octa-cis-undecaprenyl diphosphate + beta-D-GlcNAc-(1-&gt;4)-Mur2Ac(oyl-L-Ala-gamma-D-Glu-L-Lys-D-Ala-D-Ala)-di-trans,octa-cis-undecaprenyl diphosphate = [GlcNAc-(1-&gt;4)-Mur2Ac(oyl-L-Ala-gamma-D-Glu-L-Lys-D-Ala-D-Ala)](n+1)-di-trans,octa-cis-undecaprenyl diphosphate + di-trans,octa-cis-undecaprenyl diphosphate + H(+)</text>
        <dbReference type="Rhea" id="RHEA:23708"/>
        <dbReference type="Rhea" id="RHEA-COMP:9602"/>
        <dbReference type="Rhea" id="RHEA-COMP:9603"/>
        <dbReference type="ChEBI" id="CHEBI:15378"/>
        <dbReference type="ChEBI" id="CHEBI:58405"/>
        <dbReference type="ChEBI" id="CHEBI:60033"/>
        <dbReference type="ChEBI" id="CHEBI:78435"/>
        <dbReference type="EC" id="2.4.99.28"/>
    </reaction>
</comment>
<feature type="transmembrane region" description="Helical" evidence="18">
    <location>
        <begin position="139"/>
        <end position="155"/>
    </location>
</feature>
<feature type="transmembrane region" description="Helical" evidence="18">
    <location>
        <begin position="167"/>
        <end position="188"/>
    </location>
</feature>
<evidence type="ECO:0000256" key="2">
    <source>
        <dbReference type="ARBA" id="ARBA00022676"/>
    </source>
</evidence>
<evidence type="ECO:0000256" key="7">
    <source>
        <dbReference type="ARBA" id="ARBA00022989"/>
    </source>
</evidence>
<dbReference type="Pfam" id="PF01098">
    <property type="entry name" value="FTSW_RODA_SPOVE"/>
    <property type="match status" value="1"/>
</dbReference>
<dbReference type="GO" id="GO:0005886">
    <property type="term" value="C:plasma membrane"/>
    <property type="evidence" value="ECO:0007669"/>
    <property type="project" value="TreeGrafter"/>
</dbReference>
<feature type="compositionally biased region" description="Low complexity" evidence="17">
    <location>
        <begin position="26"/>
        <end position="55"/>
    </location>
</feature>
<evidence type="ECO:0000256" key="4">
    <source>
        <dbReference type="ARBA" id="ARBA00022692"/>
    </source>
</evidence>
<evidence type="ECO:0000313" key="20">
    <source>
        <dbReference type="Proteomes" id="UP000242415"/>
    </source>
</evidence>
<comment type="similarity">
    <text evidence="11">Belongs to the SEDS family. FtsW subfamily.</text>
</comment>
<evidence type="ECO:0000256" key="9">
    <source>
        <dbReference type="ARBA" id="ARBA00032370"/>
    </source>
</evidence>
<sequence>MLRGWGPGSVDDGRVAEGGVDGVTAAERAGGTERAAGSERAVGADGGRTPAGADRAAPDRGADRGGAATTSAAVARGFDVTGGLAALRGLLARPLASYYLLISSAGLLLLIGLTMVFSASSVQAYVNDGSVFAQLSKQAVYAVIGLVVFWVCQRLPLRTYRAIARPLLWLAVGLLVVLGLFTVAASMLKTDHVQVGPLGGGLLSLTFGPIGLQPGEVAKLALVIWGADVLARKGDSLGWWRELSMPLFPVVFLFFLLVGYNDLGTMLCLLALLVGLLWAAGVRLQVFGTLSAVGLVGIGLLIAAASLGAGSGSTEDENYRLARLTSFLTPGEDCEAAGCYQALQARYAIGNGGWFGVGLGTSRLKWGYVPEAHNDFIFAILAEELGVVGCAVVLALFAVLAYTGLRIARRVDDPFRRLAAAGVTAWLVGQAAINIGGVVGLLPITGLPLPFISDGGSALVVTMAAVGMLASFARAEPDAARALHARPPARWVRLLWAPLPPHPDNRRREEPAAAPARGAERGSAKRRD</sequence>
<keyword evidence="19" id="KW-0131">Cell cycle</keyword>
<dbReference type="PANTHER" id="PTHR30474:SF2">
    <property type="entry name" value="PEPTIDOGLYCAN GLYCOSYLTRANSFERASE FTSW-RELATED"/>
    <property type="match status" value="1"/>
</dbReference>
<feature type="transmembrane region" description="Helical" evidence="18">
    <location>
        <begin position="376"/>
        <end position="402"/>
    </location>
</feature>
<dbReference type="Proteomes" id="UP000242415">
    <property type="component" value="Unassembled WGS sequence"/>
</dbReference>
<evidence type="ECO:0000256" key="18">
    <source>
        <dbReference type="SAM" id="Phobius"/>
    </source>
</evidence>
<feature type="transmembrane region" description="Helical" evidence="18">
    <location>
        <begin position="286"/>
        <end position="309"/>
    </location>
</feature>
<dbReference type="GO" id="GO:0051301">
    <property type="term" value="P:cell division"/>
    <property type="evidence" value="ECO:0007669"/>
    <property type="project" value="UniProtKB-KW"/>
</dbReference>
<dbReference type="InterPro" id="IPR001182">
    <property type="entry name" value="FtsW/RodA"/>
</dbReference>
<feature type="transmembrane region" description="Helical" evidence="18">
    <location>
        <begin position="423"/>
        <end position="444"/>
    </location>
</feature>
<dbReference type="AlphaFoldDB" id="A0A1H3Q359"/>
<feature type="compositionally biased region" description="Basic and acidic residues" evidence="17">
    <location>
        <begin position="518"/>
        <end position="528"/>
    </location>
</feature>
<evidence type="ECO:0000256" key="14">
    <source>
        <dbReference type="ARBA" id="ARBA00044770"/>
    </source>
</evidence>
<feature type="region of interest" description="Disordered" evidence="17">
    <location>
        <begin position="499"/>
        <end position="528"/>
    </location>
</feature>
<name>A0A1H3Q359_9ACTN</name>
<evidence type="ECO:0000256" key="1">
    <source>
        <dbReference type="ARBA" id="ARBA00004141"/>
    </source>
</evidence>
<dbReference type="PANTHER" id="PTHR30474">
    <property type="entry name" value="CELL CYCLE PROTEIN"/>
    <property type="match status" value="1"/>
</dbReference>
<evidence type="ECO:0000256" key="11">
    <source>
        <dbReference type="ARBA" id="ARBA00038053"/>
    </source>
</evidence>
<reference evidence="20" key="1">
    <citation type="submission" date="2016-10" db="EMBL/GenBank/DDBJ databases">
        <authorList>
            <person name="Varghese N."/>
            <person name="Submissions S."/>
        </authorList>
    </citation>
    <scope>NUCLEOTIDE SEQUENCE [LARGE SCALE GENOMIC DNA]</scope>
    <source>
        <strain evidence="20">DSM 45245</strain>
    </source>
</reference>
<feature type="transmembrane region" description="Helical" evidence="18">
    <location>
        <begin position="98"/>
        <end position="119"/>
    </location>
</feature>
<keyword evidence="20" id="KW-1185">Reference proteome</keyword>
<feature type="transmembrane region" description="Helical" evidence="18">
    <location>
        <begin position="247"/>
        <end position="279"/>
    </location>
</feature>
<evidence type="ECO:0000256" key="5">
    <source>
        <dbReference type="ARBA" id="ARBA00022960"/>
    </source>
</evidence>
<keyword evidence="8 18" id="KW-0472">Membrane</keyword>
<organism evidence="19 20">
    <name type="scientific">Micromonospora pattaloongensis</name>
    <dbReference type="NCBI Taxonomy" id="405436"/>
    <lineage>
        <taxon>Bacteria</taxon>
        <taxon>Bacillati</taxon>
        <taxon>Actinomycetota</taxon>
        <taxon>Actinomycetes</taxon>
        <taxon>Micromonosporales</taxon>
        <taxon>Micromonosporaceae</taxon>
        <taxon>Micromonospora</taxon>
    </lineage>
</organism>
<keyword evidence="4 18" id="KW-0812">Transmembrane</keyword>
<dbReference type="EMBL" id="FNPH01000005">
    <property type="protein sequence ID" value="SDZ07680.1"/>
    <property type="molecule type" value="Genomic_DNA"/>
</dbReference>